<dbReference type="Gene3D" id="3.40.50.720">
    <property type="entry name" value="NAD(P)-binding Rossmann-like Domain"/>
    <property type="match status" value="1"/>
</dbReference>
<comment type="cofactor">
    <cofactor evidence="2 8">
        <name>NAD(+)</name>
        <dbReference type="ChEBI" id="CHEBI:57540"/>
    </cofactor>
</comment>
<keyword evidence="11" id="KW-0456">Lyase</keyword>
<evidence type="ECO:0000256" key="6">
    <source>
        <dbReference type="ARBA" id="ARBA00023144"/>
    </source>
</evidence>
<dbReference type="NCBIfam" id="TIGR01179">
    <property type="entry name" value="galE"/>
    <property type="match status" value="1"/>
</dbReference>
<evidence type="ECO:0000256" key="4">
    <source>
        <dbReference type="ARBA" id="ARBA00013189"/>
    </source>
</evidence>
<evidence type="ECO:0000256" key="1">
    <source>
        <dbReference type="ARBA" id="ARBA00000083"/>
    </source>
</evidence>
<comment type="subunit">
    <text evidence="8">Homodimer.</text>
</comment>
<dbReference type="PANTHER" id="PTHR43725:SF47">
    <property type="entry name" value="UDP-GLUCOSE 4-EPIMERASE"/>
    <property type="match status" value="1"/>
</dbReference>
<name>A0A3Q8UBS7_9APIC</name>
<dbReference type="GO" id="GO:0005829">
    <property type="term" value="C:cytosol"/>
    <property type="evidence" value="ECO:0007669"/>
    <property type="project" value="TreeGrafter"/>
</dbReference>
<dbReference type="InterPro" id="IPR001509">
    <property type="entry name" value="Epimerase_deHydtase"/>
</dbReference>
<reference evidence="11" key="1">
    <citation type="journal article" date="2018" name="Genome Biol. Evol.">
        <title>Nephromyces encodes a urate metabolism pathway and predicted peroxisomes, demonstrating these are not ancient losses of apicomplexans.</title>
        <authorList>
            <person name="Paight C."/>
            <person name="Slamovits C.H."/>
            <person name="Saffo M.B."/>
            <person name="Lane C.E."/>
        </authorList>
    </citation>
    <scope>NUCLEOTIDE SEQUENCE</scope>
    <source>
        <strain evidence="10">Neph38</strain>
        <strain evidence="11">Neph39</strain>
    </source>
</reference>
<keyword evidence="5 8" id="KW-0520">NAD</keyword>
<dbReference type="GO" id="GO:0003978">
    <property type="term" value="F:UDP-glucose 4-epimerase activity"/>
    <property type="evidence" value="ECO:0007669"/>
    <property type="project" value="UniProtKB-UniRule"/>
</dbReference>
<evidence type="ECO:0000313" key="10">
    <source>
        <dbReference type="EMBL" id="AZL94450.1"/>
    </source>
</evidence>
<comment type="pathway">
    <text evidence="3 8">Carbohydrate metabolism; galactose metabolism.</text>
</comment>
<evidence type="ECO:0000256" key="8">
    <source>
        <dbReference type="RuleBase" id="RU366046"/>
    </source>
</evidence>
<accession>A0A3Q8UBS7</accession>
<evidence type="ECO:0000256" key="2">
    <source>
        <dbReference type="ARBA" id="ARBA00001911"/>
    </source>
</evidence>
<evidence type="ECO:0000259" key="9">
    <source>
        <dbReference type="Pfam" id="PF01370"/>
    </source>
</evidence>
<dbReference type="CDD" id="cd05247">
    <property type="entry name" value="UDP_G4E_1_SDR_e"/>
    <property type="match status" value="1"/>
</dbReference>
<feature type="domain" description="NAD-dependent epimerase/dehydratase" evidence="9">
    <location>
        <begin position="8"/>
        <end position="251"/>
    </location>
</feature>
<dbReference type="EC" id="5.1.3.2" evidence="4 8"/>
<dbReference type="AlphaFoldDB" id="A0A3Q8UBS7"/>
<evidence type="ECO:0000256" key="7">
    <source>
        <dbReference type="ARBA" id="ARBA00023235"/>
    </source>
</evidence>
<proteinExistence type="evidence at transcript level"/>
<comment type="similarity">
    <text evidence="8">Belongs to the NAD(P)-dependent epimerase/dehydratase family.</text>
</comment>
<organism evidence="11">
    <name type="scientific">Nephromyces sp. MMRI</name>
    <dbReference type="NCBI Taxonomy" id="2496275"/>
    <lineage>
        <taxon>Eukaryota</taxon>
        <taxon>Sar</taxon>
        <taxon>Alveolata</taxon>
        <taxon>Apicomplexa</taxon>
        <taxon>Aconoidasida</taxon>
        <taxon>Nephromycida</taxon>
        <taxon>Nephromyces</taxon>
    </lineage>
</organism>
<dbReference type="EMBL" id="MK265807">
    <property type="protein sequence ID" value="AZL94450.1"/>
    <property type="molecule type" value="mRNA"/>
</dbReference>
<evidence type="ECO:0000256" key="3">
    <source>
        <dbReference type="ARBA" id="ARBA00004947"/>
    </source>
</evidence>
<sequence length="343" mass="38507">MEKTPKVICTGGAGYIGSNTVVKFIEKGWDVIILDNFTFTTEKHLKSKFQQIFKKEIKLVNSDLRNYEDLKCVFKEHTPDIVVHFAGLKAIGESLSNPLEYYNNNVAGTLNLLRVMCEYNCKTFIFSSSAAVYTLKEKPIVEDDNVGPGNPYGRTKLMIEQILKDLYYSDKQWKISILRYFNPVGSHSSGLLGDASKNPTNLLPVIHLTAAKKRETLPIFGNDWDTHDGTGVRDFIHIEDLAEGHVCSAEHLISKDCEGGVCYTHNLGTGKGTSVLEMVNIFEEVSGVKIPIKHMPRREGDLGSVIANPQLAHKQLNWKAKRDIKDACVSAWKWHTMNIDGLY</sequence>
<dbReference type="Gene3D" id="3.90.25.10">
    <property type="entry name" value="UDP-galactose 4-epimerase, domain 1"/>
    <property type="match status" value="1"/>
</dbReference>
<dbReference type="InterPro" id="IPR005886">
    <property type="entry name" value="UDP_G4E"/>
</dbReference>
<keyword evidence="6" id="KW-0299">Galactose metabolism</keyword>
<dbReference type="PANTHER" id="PTHR43725">
    <property type="entry name" value="UDP-GLUCOSE 4-EPIMERASE"/>
    <property type="match status" value="1"/>
</dbReference>
<evidence type="ECO:0000313" key="11">
    <source>
        <dbReference type="EMBL" id="AZL94451.1"/>
    </source>
</evidence>
<dbReference type="SUPFAM" id="SSF51735">
    <property type="entry name" value="NAD(P)-binding Rossmann-fold domains"/>
    <property type="match status" value="1"/>
</dbReference>
<dbReference type="EMBL" id="MK265808">
    <property type="protein sequence ID" value="AZL94451.1"/>
    <property type="molecule type" value="mRNA"/>
</dbReference>
<dbReference type="Pfam" id="PF01370">
    <property type="entry name" value="Epimerase"/>
    <property type="match status" value="1"/>
</dbReference>
<protein>
    <recommendedName>
        <fullName evidence="4 8">UDP-glucose 4-epimerase</fullName>
        <ecNumber evidence="4 8">5.1.3.2</ecNumber>
    </recommendedName>
</protein>
<dbReference type="GO" id="GO:0006012">
    <property type="term" value="P:galactose metabolic process"/>
    <property type="evidence" value="ECO:0007669"/>
    <property type="project" value="UniProtKB-UniPathway"/>
</dbReference>
<keyword evidence="8" id="KW-0119">Carbohydrate metabolism</keyword>
<evidence type="ECO:0000256" key="5">
    <source>
        <dbReference type="ARBA" id="ARBA00023027"/>
    </source>
</evidence>
<dbReference type="GO" id="GO:0016829">
    <property type="term" value="F:lyase activity"/>
    <property type="evidence" value="ECO:0007669"/>
    <property type="project" value="UniProtKB-KW"/>
</dbReference>
<comment type="catalytic activity">
    <reaction evidence="1 8">
        <text>UDP-alpha-D-glucose = UDP-alpha-D-galactose</text>
        <dbReference type="Rhea" id="RHEA:22168"/>
        <dbReference type="ChEBI" id="CHEBI:58885"/>
        <dbReference type="ChEBI" id="CHEBI:66914"/>
        <dbReference type="EC" id="5.1.3.2"/>
    </reaction>
</comment>
<dbReference type="UniPathway" id="UPA00214"/>
<keyword evidence="7 8" id="KW-0413">Isomerase</keyword>
<dbReference type="InterPro" id="IPR036291">
    <property type="entry name" value="NAD(P)-bd_dom_sf"/>
</dbReference>